<evidence type="ECO:0000256" key="2">
    <source>
        <dbReference type="ARBA" id="ARBA00022705"/>
    </source>
</evidence>
<feature type="region of interest" description="Disordered" evidence="3">
    <location>
        <begin position="19"/>
        <end position="40"/>
    </location>
</feature>
<dbReference type="PANTHER" id="PTHR10763">
    <property type="entry name" value="CELL DIVISION CONTROL PROTEIN 6-RELATED"/>
    <property type="match status" value="1"/>
</dbReference>
<dbReference type="GO" id="GO:0003688">
    <property type="term" value="F:DNA replication origin binding"/>
    <property type="evidence" value="ECO:0007669"/>
    <property type="project" value="TreeGrafter"/>
</dbReference>
<evidence type="ECO:0000256" key="3">
    <source>
        <dbReference type="SAM" id="MobiDB-lite"/>
    </source>
</evidence>
<organism evidence="5 6">
    <name type="scientific">Setaria digitata</name>
    <dbReference type="NCBI Taxonomy" id="48799"/>
    <lineage>
        <taxon>Eukaryota</taxon>
        <taxon>Metazoa</taxon>
        <taxon>Ecdysozoa</taxon>
        <taxon>Nematoda</taxon>
        <taxon>Chromadorea</taxon>
        <taxon>Rhabditida</taxon>
        <taxon>Spirurina</taxon>
        <taxon>Spiruromorpha</taxon>
        <taxon>Filarioidea</taxon>
        <taxon>Setariidae</taxon>
        <taxon>Setaria</taxon>
    </lineage>
</organism>
<dbReference type="Proteomes" id="UP000887581">
    <property type="component" value="Unplaced"/>
</dbReference>
<keyword evidence="2" id="KW-0235">DNA replication</keyword>
<evidence type="ECO:0000256" key="1">
    <source>
        <dbReference type="ARBA" id="ARBA00006184"/>
    </source>
</evidence>
<reference evidence="6" key="1">
    <citation type="submission" date="2022-11" db="UniProtKB">
        <authorList>
            <consortium name="WormBaseParasite"/>
        </authorList>
    </citation>
    <scope>IDENTIFICATION</scope>
</reference>
<evidence type="ECO:0000313" key="5">
    <source>
        <dbReference type="Proteomes" id="UP000887581"/>
    </source>
</evidence>
<dbReference type="InterPro" id="IPR049945">
    <property type="entry name" value="AAA_22"/>
</dbReference>
<proteinExistence type="inferred from homology"/>
<dbReference type="GO" id="GO:0033314">
    <property type="term" value="P:mitotic DNA replication checkpoint signaling"/>
    <property type="evidence" value="ECO:0007669"/>
    <property type="project" value="TreeGrafter"/>
</dbReference>
<dbReference type="InterPro" id="IPR050311">
    <property type="entry name" value="ORC1/CDC6"/>
</dbReference>
<protein>
    <submittedName>
        <fullName evidence="6">AAA+ ATPase domain-containing protein</fullName>
    </submittedName>
</protein>
<dbReference type="SUPFAM" id="SSF52540">
    <property type="entry name" value="P-loop containing nucleoside triphosphate hydrolases"/>
    <property type="match status" value="1"/>
</dbReference>
<dbReference type="InterPro" id="IPR003593">
    <property type="entry name" value="AAA+_ATPase"/>
</dbReference>
<name>A0A915PLE9_9BILA</name>
<dbReference type="CDD" id="cd00009">
    <property type="entry name" value="AAA"/>
    <property type="match status" value="1"/>
</dbReference>
<sequence>MSRCAGIWREVMERRKRSGGPLEQFASKSRRISSGSKLHEDVENSIPESKTLYGREKEVTLLENFLLKGIISQCPVSIFISGPPGTGKTLAVKTVLNNMLLQHNVHSTYINCASENTERDILIAVLNDCSQSNKKHFRKKMRVELQKELAEMKKHIIVILDEIDYVKPKDLDFVCSMFQWPVVYKNVSLIGIANTLDVIALPTHKLKCAPELIVFAPYTEAQLQLILSKKLRIDKDSNAVELCARKIAAMTGDARKAMQVARRSLSLKSSNEGTPCRNVLGTLSSVYSSPLLQMKIPLQQKILLATMLRLADINSSSTIEKGCLLSTYKKLCGLLFLPALDMDEIYEALSLLESQSILKLKPSSYQLLVDKAVARKIIADTALISQINTLSLRND</sequence>
<accession>A0A915PLE9</accession>
<dbReference type="InterPro" id="IPR027417">
    <property type="entry name" value="P-loop_NTPase"/>
</dbReference>
<evidence type="ECO:0000313" key="6">
    <source>
        <dbReference type="WBParaSite" id="sdigi.contig24.g2017.t1"/>
    </source>
</evidence>
<dbReference type="Gene3D" id="1.10.8.60">
    <property type="match status" value="1"/>
</dbReference>
<dbReference type="Gene3D" id="3.40.50.300">
    <property type="entry name" value="P-loop containing nucleotide triphosphate hydrolases"/>
    <property type="match status" value="1"/>
</dbReference>
<dbReference type="InterPro" id="IPR036390">
    <property type="entry name" value="WH_DNA-bd_sf"/>
</dbReference>
<keyword evidence="5" id="KW-1185">Reference proteome</keyword>
<dbReference type="InterPro" id="IPR036388">
    <property type="entry name" value="WH-like_DNA-bd_sf"/>
</dbReference>
<dbReference type="InterPro" id="IPR015163">
    <property type="entry name" value="Cdc6_C"/>
</dbReference>
<dbReference type="SMART" id="SM00382">
    <property type="entry name" value="AAA"/>
    <property type="match status" value="1"/>
</dbReference>
<dbReference type="GO" id="GO:0006270">
    <property type="term" value="P:DNA replication initiation"/>
    <property type="evidence" value="ECO:0007669"/>
    <property type="project" value="TreeGrafter"/>
</dbReference>
<dbReference type="Gene3D" id="1.10.10.10">
    <property type="entry name" value="Winged helix-like DNA-binding domain superfamily/Winged helix DNA-binding domain"/>
    <property type="match status" value="1"/>
</dbReference>
<evidence type="ECO:0000259" key="4">
    <source>
        <dbReference type="SMART" id="SM00382"/>
    </source>
</evidence>
<dbReference type="PANTHER" id="PTHR10763:SF26">
    <property type="entry name" value="CELL DIVISION CONTROL PROTEIN 6 HOMOLOG"/>
    <property type="match status" value="1"/>
</dbReference>
<dbReference type="AlphaFoldDB" id="A0A915PLE9"/>
<dbReference type="SUPFAM" id="SSF46785">
    <property type="entry name" value="Winged helix' DNA-binding domain"/>
    <property type="match status" value="1"/>
</dbReference>
<dbReference type="GO" id="GO:0005634">
    <property type="term" value="C:nucleus"/>
    <property type="evidence" value="ECO:0007669"/>
    <property type="project" value="TreeGrafter"/>
</dbReference>
<dbReference type="Pfam" id="PF09079">
    <property type="entry name" value="WHD_Cdc6"/>
    <property type="match status" value="1"/>
</dbReference>
<dbReference type="Pfam" id="PF13401">
    <property type="entry name" value="AAA_22"/>
    <property type="match status" value="1"/>
</dbReference>
<comment type="similarity">
    <text evidence="1">Belongs to the CDC6/cdc18 family.</text>
</comment>
<dbReference type="WBParaSite" id="sdigi.contig24.g2017.t1">
    <property type="protein sequence ID" value="sdigi.contig24.g2017.t1"/>
    <property type="gene ID" value="sdigi.contig24.g2017"/>
</dbReference>
<feature type="domain" description="AAA+ ATPase" evidence="4">
    <location>
        <begin position="74"/>
        <end position="219"/>
    </location>
</feature>
<dbReference type="GO" id="GO:0016887">
    <property type="term" value="F:ATP hydrolysis activity"/>
    <property type="evidence" value="ECO:0007669"/>
    <property type="project" value="InterPro"/>
</dbReference>